<dbReference type="Gene3D" id="1.20.58.760">
    <property type="entry name" value="Peptidase M41"/>
    <property type="match status" value="1"/>
</dbReference>
<dbReference type="GO" id="GO:0006465">
    <property type="term" value="P:signal peptide processing"/>
    <property type="evidence" value="ECO:0007669"/>
    <property type="project" value="EnsemblFungi"/>
</dbReference>
<feature type="region of interest" description="Disordered" evidence="18">
    <location>
        <begin position="187"/>
        <end position="217"/>
    </location>
</feature>
<evidence type="ECO:0000256" key="16">
    <source>
        <dbReference type="ARBA" id="ARBA00048778"/>
    </source>
</evidence>
<dbReference type="Pfam" id="PF06480">
    <property type="entry name" value="FtsH_ext"/>
    <property type="match status" value="1"/>
</dbReference>
<dbReference type="InterPro" id="IPR050928">
    <property type="entry name" value="ATP-dep_Zn_Metalloprotease"/>
</dbReference>
<evidence type="ECO:0000256" key="9">
    <source>
        <dbReference type="ARBA" id="ARBA00022801"/>
    </source>
</evidence>
<evidence type="ECO:0000256" key="4">
    <source>
        <dbReference type="ARBA" id="ARBA00010550"/>
    </source>
</evidence>
<dbReference type="FunFam" id="3.40.50.300:FF:000001">
    <property type="entry name" value="ATP-dependent zinc metalloprotease FtsH"/>
    <property type="match status" value="1"/>
</dbReference>
<evidence type="ECO:0000256" key="1">
    <source>
        <dbReference type="ARBA" id="ARBA00001947"/>
    </source>
</evidence>
<comment type="subunit">
    <text evidence="17">Component of the 850 kDa m-AAA protease complex, a heterohexamer composed of YTA12/RCA1 and YTA10/AFG3. Associates with the prohibitin complex, composed of PHB1 and PHB2, inhibiting the activity of the m-AAA protease complex.</text>
</comment>
<dbReference type="FunFam" id="1.20.58.760:FF:000003">
    <property type="entry name" value="AFG3-like AAA ATPase 2"/>
    <property type="match status" value="1"/>
</dbReference>
<proteinExistence type="inferred from homology"/>
<evidence type="ECO:0000256" key="3">
    <source>
        <dbReference type="ARBA" id="ARBA00010044"/>
    </source>
</evidence>
<dbReference type="PANTHER" id="PTHR43655:SF14">
    <property type="entry name" value="MITOCHONDRIAL RESPIRATORY CHAIN COMPLEXES ASSEMBLY PROTEIN YTA12"/>
    <property type="match status" value="1"/>
</dbReference>
<dbReference type="Gene3D" id="3.40.50.300">
    <property type="entry name" value="P-loop containing nucleotide triphosphate hydrolases"/>
    <property type="match status" value="1"/>
</dbReference>
<evidence type="ECO:0000256" key="11">
    <source>
        <dbReference type="ARBA" id="ARBA00022840"/>
    </source>
</evidence>
<organism evidence="21 22">
    <name type="scientific">Pichia membranifaciens NRRL Y-2026</name>
    <dbReference type="NCBI Taxonomy" id="763406"/>
    <lineage>
        <taxon>Eukaryota</taxon>
        <taxon>Fungi</taxon>
        <taxon>Dikarya</taxon>
        <taxon>Ascomycota</taxon>
        <taxon>Saccharomycotina</taxon>
        <taxon>Pichiomycetes</taxon>
        <taxon>Pichiales</taxon>
        <taxon>Pichiaceae</taxon>
        <taxon>Pichia</taxon>
    </lineage>
</organism>
<dbReference type="InterPro" id="IPR005936">
    <property type="entry name" value="FtsH"/>
</dbReference>
<keyword evidence="9" id="KW-0378">Hydrolase</keyword>
<comment type="subcellular location">
    <subcellularLocation>
        <location evidence="2">Mitochondrion membrane</location>
        <topology evidence="2">Multi-pass membrane protein</topology>
    </subcellularLocation>
</comment>
<dbReference type="SUPFAM" id="SSF140990">
    <property type="entry name" value="FtsH protease domain-like"/>
    <property type="match status" value="1"/>
</dbReference>
<keyword evidence="22" id="KW-1185">Reference proteome</keyword>
<evidence type="ECO:0000256" key="10">
    <source>
        <dbReference type="ARBA" id="ARBA00022833"/>
    </source>
</evidence>
<dbReference type="GO" id="GO:0016887">
    <property type="term" value="F:ATP hydrolysis activity"/>
    <property type="evidence" value="ECO:0007669"/>
    <property type="project" value="EnsemblFungi"/>
</dbReference>
<dbReference type="GO" id="GO:0065003">
    <property type="term" value="P:protein-containing complex assembly"/>
    <property type="evidence" value="ECO:0007669"/>
    <property type="project" value="EnsemblFungi"/>
</dbReference>
<dbReference type="GO" id="GO:0004176">
    <property type="term" value="F:ATP-dependent peptidase activity"/>
    <property type="evidence" value="ECO:0007669"/>
    <property type="project" value="InterPro"/>
</dbReference>
<feature type="transmembrane region" description="Helical" evidence="19">
    <location>
        <begin position="376"/>
        <end position="394"/>
    </location>
</feature>
<dbReference type="Pfam" id="PF00004">
    <property type="entry name" value="AAA"/>
    <property type="match status" value="1"/>
</dbReference>
<evidence type="ECO:0000256" key="7">
    <source>
        <dbReference type="ARBA" id="ARBA00022723"/>
    </source>
</evidence>
<comment type="catalytic activity">
    <reaction evidence="16">
        <text>ATP + H2O = ADP + phosphate + H(+)</text>
        <dbReference type="Rhea" id="RHEA:13065"/>
        <dbReference type="ChEBI" id="CHEBI:15377"/>
        <dbReference type="ChEBI" id="CHEBI:15378"/>
        <dbReference type="ChEBI" id="CHEBI:30616"/>
        <dbReference type="ChEBI" id="CHEBI:43474"/>
        <dbReference type="ChEBI" id="CHEBI:456216"/>
    </reaction>
    <physiologicalReaction direction="left-to-right" evidence="16">
        <dbReference type="Rhea" id="RHEA:13066"/>
    </physiologicalReaction>
</comment>
<dbReference type="GO" id="GO:0005524">
    <property type="term" value="F:ATP binding"/>
    <property type="evidence" value="ECO:0007669"/>
    <property type="project" value="UniProtKB-KW"/>
</dbReference>
<dbReference type="GO" id="GO:0034982">
    <property type="term" value="P:mitochondrial protein processing"/>
    <property type="evidence" value="ECO:0007669"/>
    <property type="project" value="TreeGrafter"/>
</dbReference>
<dbReference type="SMART" id="SM00382">
    <property type="entry name" value="AAA"/>
    <property type="match status" value="1"/>
</dbReference>
<dbReference type="Proteomes" id="UP000094455">
    <property type="component" value="Unassembled WGS sequence"/>
</dbReference>
<comment type="similarity">
    <text evidence="3">In the C-terminal section; belongs to the peptidase M41 family.</text>
</comment>
<evidence type="ECO:0000256" key="6">
    <source>
        <dbReference type="ARBA" id="ARBA00022692"/>
    </source>
</evidence>
<dbReference type="FunFam" id="1.10.8.60:FF:000019">
    <property type="entry name" value="AFG3-like AAA ATPase 2"/>
    <property type="match status" value="1"/>
</dbReference>
<sequence>MLSSLRGFRPVLPGQACLKLVIQKAPSNKSVKSGLHSSRLFSSLNSSYTTQKRLSKIYTFYSKNSQKSRVQLGISNLNNKRFNSSGPHHPKYNSRGEREYTDEEAEEILKDLKHIWKDQTVSQNQKVIELFNKYEMGGLISPSASKIVSAILRDSEATVPGEKVENVQKFHQALMHYHMHKQMKHNNEEDPVFNPKKDETDAGSKKAEKEEDQKDAKLKDDKPFGFKIEVEKPKDGKQKPFEFRSRQSKDNGTKFLEMEIRLDTILLWLVAGGLLVYTFLAESFEKEITFQEFETSLLSKGYVDKLVVVNNETVQVILNDFGKNQPIHDSNVEYYFTIGSIDKFEEKLKRSQEAYNIPEEKRVPVMYIRSTNIWKSLWSILPTVLLFGFIFWSTKKLLSSSGGMSGGLFGNKKTFKKFNADENVKITFNDVAGCNEAKEEIMEFVNFLKHPQKYERLGAKIPRGAILNGPPGTGKTLLAKATAGEAGVPFYSVSGSEFVEMFVGVGASRVRELFKTARENAPSIVFVDEIDAIGKSRGKSKGMGGNDERENTLNQLLVEMDGFKSDDHVVVFAGTNRIDVLDPALLRPGRFDRKIYIGNPELDGRKDIFGVHLKEIKLDPKCDLEDLKGRLATLTPGFSGADIANVCNEAALIAARKNDQFVRQPHFEQAIERVIGGIERKTKLLSPEEKRVVAYHEAGHAICGWFLEFADPLLKVSIVPRGQGALGYAQYLPPDVYLYTTHKLLDRMTMTLGGRVSEELHFDSVTSGAADDFEKVTSMAQKMVLACGLSPKVGLVSYDMDRGNDFTKPFSDKTASVIDDEIHRIVSECHERCRKLLTEKSADVEKVAERLLAKEVITREDMIELLGKRPFPNRNDAFDKYLEGKLTEEPANEEKDDKKNEDGEGEAKKE</sequence>
<keyword evidence="12 19" id="KW-1133">Transmembrane helix</keyword>
<dbReference type="EMBL" id="KV454001">
    <property type="protein sequence ID" value="ODQ49296.1"/>
    <property type="molecule type" value="Genomic_DNA"/>
</dbReference>
<evidence type="ECO:0000256" key="14">
    <source>
        <dbReference type="ARBA" id="ARBA00023128"/>
    </source>
</evidence>
<dbReference type="Gene3D" id="3.40.1690.20">
    <property type="match status" value="1"/>
</dbReference>
<feature type="compositionally biased region" description="Polar residues" evidence="18">
    <location>
        <begin position="77"/>
        <end position="86"/>
    </location>
</feature>
<dbReference type="Gene3D" id="1.10.8.60">
    <property type="match status" value="1"/>
</dbReference>
<dbReference type="GO" id="GO:0097002">
    <property type="term" value="C:mitochondrial inner boundary membrane"/>
    <property type="evidence" value="ECO:0007669"/>
    <property type="project" value="EnsemblFungi"/>
</dbReference>
<dbReference type="InterPro" id="IPR041569">
    <property type="entry name" value="AAA_lid_3"/>
</dbReference>
<dbReference type="NCBIfam" id="TIGR01241">
    <property type="entry name" value="FtsH_fam"/>
    <property type="match status" value="1"/>
</dbReference>
<keyword evidence="7" id="KW-0479">Metal-binding</keyword>
<dbReference type="InterPro" id="IPR003960">
    <property type="entry name" value="ATPase_AAA_CS"/>
</dbReference>
<dbReference type="OrthoDB" id="1413014at2759"/>
<feature type="compositionally biased region" description="Basic and acidic residues" evidence="18">
    <location>
        <begin position="195"/>
        <end position="217"/>
    </location>
</feature>
<dbReference type="GO" id="GO:0008270">
    <property type="term" value="F:zinc ion binding"/>
    <property type="evidence" value="ECO:0007669"/>
    <property type="project" value="InterPro"/>
</dbReference>
<dbReference type="RefSeq" id="XP_019020409.1">
    <property type="nucleotide sequence ID" value="XM_019160522.1"/>
</dbReference>
<keyword evidence="14" id="KW-0496">Mitochondrion</keyword>
<dbReference type="CDD" id="cd19501">
    <property type="entry name" value="RecA-like_FtsH"/>
    <property type="match status" value="1"/>
</dbReference>
<keyword evidence="11" id="KW-0067">ATP-binding</keyword>
<evidence type="ECO:0000313" key="22">
    <source>
        <dbReference type="Proteomes" id="UP000094455"/>
    </source>
</evidence>
<name>A0A1E3NTF4_9ASCO</name>
<dbReference type="InterPro" id="IPR011546">
    <property type="entry name" value="Pept_M41_FtsH_extracell"/>
</dbReference>
<keyword evidence="10" id="KW-0862">Zinc</keyword>
<dbReference type="GO" id="GO:0030163">
    <property type="term" value="P:protein catabolic process"/>
    <property type="evidence" value="ECO:0007669"/>
    <property type="project" value="EnsemblFungi"/>
</dbReference>
<feature type="region of interest" description="Disordered" evidence="18">
    <location>
        <begin position="77"/>
        <end position="99"/>
    </location>
</feature>
<keyword evidence="13" id="KW-0482">Metalloprotease</keyword>
<dbReference type="InterPro" id="IPR037219">
    <property type="entry name" value="Peptidase_M41-like"/>
</dbReference>
<dbReference type="STRING" id="763406.A0A1E3NTF4"/>
<evidence type="ECO:0000256" key="12">
    <source>
        <dbReference type="ARBA" id="ARBA00022989"/>
    </source>
</evidence>
<dbReference type="HAMAP" id="MF_01458">
    <property type="entry name" value="FtsH"/>
    <property type="match status" value="1"/>
</dbReference>
<feature type="region of interest" description="Disordered" evidence="18">
    <location>
        <begin position="880"/>
        <end position="910"/>
    </location>
</feature>
<keyword evidence="8" id="KW-0547">Nucleotide-binding</keyword>
<dbReference type="Pfam" id="PF01434">
    <property type="entry name" value="Peptidase_M41"/>
    <property type="match status" value="1"/>
</dbReference>
<comment type="similarity">
    <text evidence="4">In the N-terminal section; belongs to the AAA ATPase family.</text>
</comment>
<dbReference type="GO" id="GO:0140567">
    <property type="term" value="F:membrane protein dislocase activity"/>
    <property type="evidence" value="ECO:0007669"/>
    <property type="project" value="EnsemblFungi"/>
</dbReference>
<dbReference type="InterPro" id="IPR003959">
    <property type="entry name" value="ATPase_AAA_core"/>
</dbReference>
<reference evidence="21 22" key="1">
    <citation type="journal article" date="2016" name="Proc. Natl. Acad. Sci. U.S.A.">
        <title>Comparative genomics of biotechnologically important yeasts.</title>
        <authorList>
            <person name="Riley R."/>
            <person name="Haridas S."/>
            <person name="Wolfe K.H."/>
            <person name="Lopes M.R."/>
            <person name="Hittinger C.T."/>
            <person name="Goeker M."/>
            <person name="Salamov A.A."/>
            <person name="Wisecaver J.H."/>
            <person name="Long T.M."/>
            <person name="Calvey C.H."/>
            <person name="Aerts A.L."/>
            <person name="Barry K.W."/>
            <person name="Choi C."/>
            <person name="Clum A."/>
            <person name="Coughlan A.Y."/>
            <person name="Deshpande S."/>
            <person name="Douglass A.P."/>
            <person name="Hanson S.J."/>
            <person name="Klenk H.-P."/>
            <person name="LaButti K.M."/>
            <person name="Lapidus A."/>
            <person name="Lindquist E.A."/>
            <person name="Lipzen A.M."/>
            <person name="Meier-Kolthoff J.P."/>
            <person name="Ohm R.A."/>
            <person name="Otillar R.P."/>
            <person name="Pangilinan J.L."/>
            <person name="Peng Y."/>
            <person name="Rokas A."/>
            <person name="Rosa C.A."/>
            <person name="Scheuner C."/>
            <person name="Sibirny A.A."/>
            <person name="Slot J.C."/>
            <person name="Stielow J.B."/>
            <person name="Sun H."/>
            <person name="Kurtzman C.P."/>
            <person name="Blackwell M."/>
            <person name="Grigoriev I.V."/>
            <person name="Jeffries T.W."/>
        </authorList>
    </citation>
    <scope>NUCLEOTIDE SEQUENCE [LARGE SCALE GENOMIC DNA]</scope>
    <source>
        <strain evidence="21 22">NRRL Y-2026</strain>
    </source>
</reference>
<dbReference type="InterPro" id="IPR003593">
    <property type="entry name" value="AAA+_ATPase"/>
</dbReference>
<feature type="domain" description="AAA+ ATPase" evidence="20">
    <location>
        <begin position="461"/>
        <end position="601"/>
    </location>
</feature>
<dbReference type="Pfam" id="PF17862">
    <property type="entry name" value="AAA_lid_3"/>
    <property type="match status" value="1"/>
</dbReference>
<evidence type="ECO:0000256" key="2">
    <source>
        <dbReference type="ARBA" id="ARBA00004225"/>
    </source>
</evidence>
<evidence type="ECO:0000256" key="19">
    <source>
        <dbReference type="SAM" id="Phobius"/>
    </source>
</evidence>
<dbReference type="GO" id="GO:0004222">
    <property type="term" value="F:metalloendopeptidase activity"/>
    <property type="evidence" value="ECO:0007669"/>
    <property type="project" value="InterPro"/>
</dbReference>
<keyword evidence="5" id="KW-0645">Protease</keyword>
<dbReference type="PROSITE" id="PS00674">
    <property type="entry name" value="AAA"/>
    <property type="match status" value="1"/>
</dbReference>
<evidence type="ECO:0000256" key="5">
    <source>
        <dbReference type="ARBA" id="ARBA00022670"/>
    </source>
</evidence>
<feature type="transmembrane region" description="Helical" evidence="19">
    <location>
        <begin position="265"/>
        <end position="284"/>
    </location>
</feature>
<comment type="cofactor">
    <cofactor evidence="1">
        <name>Zn(2+)</name>
        <dbReference type="ChEBI" id="CHEBI:29105"/>
    </cofactor>
</comment>
<gene>
    <name evidence="21" type="ORF">PICMEDRAFT_14767</name>
</gene>
<evidence type="ECO:0000256" key="13">
    <source>
        <dbReference type="ARBA" id="ARBA00023049"/>
    </source>
</evidence>
<dbReference type="InterPro" id="IPR000642">
    <property type="entry name" value="Peptidase_M41"/>
</dbReference>
<protein>
    <recommendedName>
        <fullName evidence="20">AAA+ ATPase domain-containing protein</fullName>
    </recommendedName>
</protein>
<dbReference type="AlphaFoldDB" id="A0A1E3NTF4"/>
<evidence type="ECO:0000256" key="8">
    <source>
        <dbReference type="ARBA" id="ARBA00022741"/>
    </source>
</evidence>
<dbReference type="GO" id="GO:0005745">
    <property type="term" value="C:m-AAA complex"/>
    <property type="evidence" value="ECO:0007669"/>
    <property type="project" value="EnsemblFungi"/>
</dbReference>
<evidence type="ECO:0000259" key="20">
    <source>
        <dbReference type="SMART" id="SM00382"/>
    </source>
</evidence>
<dbReference type="GeneID" id="30177209"/>
<evidence type="ECO:0000313" key="21">
    <source>
        <dbReference type="EMBL" id="ODQ49296.1"/>
    </source>
</evidence>
<keyword evidence="15 19" id="KW-0472">Membrane</keyword>
<accession>A0A1E3NTF4</accession>
<evidence type="ECO:0000256" key="18">
    <source>
        <dbReference type="SAM" id="MobiDB-lite"/>
    </source>
</evidence>
<dbReference type="InterPro" id="IPR027417">
    <property type="entry name" value="P-loop_NTPase"/>
</dbReference>
<keyword evidence="6 19" id="KW-0812">Transmembrane</keyword>
<dbReference type="PANTHER" id="PTHR43655">
    <property type="entry name" value="ATP-DEPENDENT PROTEASE"/>
    <property type="match status" value="1"/>
</dbReference>
<evidence type="ECO:0000256" key="17">
    <source>
        <dbReference type="ARBA" id="ARBA00065348"/>
    </source>
</evidence>
<dbReference type="SUPFAM" id="SSF52540">
    <property type="entry name" value="P-loop containing nucleoside triphosphate hydrolases"/>
    <property type="match status" value="1"/>
</dbReference>
<evidence type="ECO:0000256" key="15">
    <source>
        <dbReference type="ARBA" id="ARBA00023136"/>
    </source>
</evidence>